<dbReference type="InterPro" id="IPR017900">
    <property type="entry name" value="4Fe4S_Fe_S_CS"/>
</dbReference>
<evidence type="ECO:0000313" key="2">
    <source>
        <dbReference type="EMBL" id="KAA8532528.1"/>
    </source>
</evidence>
<dbReference type="Gene3D" id="3.80.10.10">
    <property type="entry name" value="Ribonuclease Inhibitor"/>
    <property type="match status" value="1"/>
</dbReference>
<reference evidence="2 3" key="1">
    <citation type="submission" date="2019-09" db="EMBL/GenBank/DDBJ databases">
        <title>A chromosome-level genome assembly of the Chinese tupelo Nyssa sinensis.</title>
        <authorList>
            <person name="Yang X."/>
            <person name="Kang M."/>
            <person name="Yang Y."/>
            <person name="Xiong H."/>
            <person name="Wang M."/>
            <person name="Zhang Z."/>
            <person name="Wang Z."/>
            <person name="Wu H."/>
            <person name="Ma T."/>
            <person name="Liu J."/>
            <person name="Xi Z."/>
        </authorList>
    </citation>
    <scope>NUCLEOTIDE SEQUENCE [LARGE SCALE GENOMIC DNA]</scope>
    <source>
        <strain evidence="2">J267</strain>
        <tissue evidence="2">Leaf</tissue>
    </source>
</reference>
<dbReference type="SUPFAM" id="SSF81383">
    <property type="entry name" value="F-box domain"/>
    <property type="match status" value="1"/>
</dbReference>
<dbReference type="Proteomes" id="UP000325577">
    <property type="component" value="Linkage Group LG19"/>
</dbReference>
<gene>
    <name evidence="2" type="ORF">F0562_032656</name>
</gene>
<dbReference type="PANTHER" id="PTHR13382">
    <property type="entry name" value="MITOCHONDRIAL ATP SYNTHASE COUPLING FACTOR B"/>
    <property type="match status" value="1"/>
</dbReference>
<dbReference type="OrthoDB" id="10044893at2759"/>
<evidence type="ECO:0000313" key="3">
    <source>
        <dbReference type="Proteomes" id="UP000325577"/>
    </source>
</evidence>
<dbReference type="SUPFAM" id="SSF52047">
    <property type="entry name" value="RNI-like"/>
    <property type="match status" value="1"/>
</dbReference>
<proteinExistence type="predicted"/>
<dbReference type="GO" id="GO:0005737">
    <property type="term" value="C:cytoplasm"/>
    <property type="evidence" value="ECO:0007669"/>
    <property type="project" value="TreeGrafter"/>
</dbReference>
<accession>A0A5J5AQN5</accession>
<name>A0A5J5AQN5_9ASTE</name>
<dbReference type="PROSITE" id="PS00198">
    <property type="entry name" value="4FE4S_FER_1"/>
    <property type="match status" value="1"/>
</dbReference>
<dbReference type="PROSITE" id="PS50181">
    <property type="entry name" value="FBOX"/>
    <property type="match status" value="1"/>
</dbReference>
<dbReference type="EMBL" id="CM018042">
    <property type="protein sequence ID" value="KAA8532528.1"/>
    <property type="molecule type" value="Genomic_DNA"/>
</dbReference>
<organism evidence="2 3">
    <name type="scientific">Nyssa sinensis</name>
    <dbReference type="NCBI Taxonomy" id="561372"/>
    <lineage>
        <taxon>Eukaryota</taxon>
        <taxon>Viridiplantae</taxon>
        <taxon>Streptophyta</taxon>
        <taxon>Embryophyta</taxon>
        <taxon>Tracheophyta</taxon>
        <taxon>Spermatophyta</taxon>
        <taxon>Magnoliopsida</taxon>
        <taxon>eudicotyledons</taxon>
        <taxon>Gunneridae</taxon>
        <taxon>Pentapetalae</taxon>
        <taxon>asterids</taxon>
        <taxon>Cornales</taxon>
        <taxon>Nyssaceae</taxon>
        <taxon>Nyssa</taxon>
    </lineage>
</organism>
<keyword evidence="3" id="KW-1185">Reference proteome</keyword>
<dbReference type="InterPro" id="IPR032675">
    <property type="entry name" value="LRR_dom_sf"/>
</dbReference>
<dbReference type="InterPro" id="IPR036047">
    <property type="entry name" value="F-box-like_dom_sf"/>
</dbReference>
<feature type="domain" description="F-box" evidence="1">
    <location>
        <begin position="20"/>
        <end position="60"/>
    </location>
</feature>
<protein>
    <recommendedName>
        <fullName evidence="1">F-box domain-containing protein</fullName>
    </recommendedName>
</protein>
<dbReference type="InterPro" id="IPR006553">
    <property type="entry name" value="Leu-rich_rpt_Cys-con_subtyp"/>
</dbReference>
<dbReference type="InterPro" id="IPR050648">
    <property type="entry name" value="F-box_LRR-repeat"/>
</dbReference>
<dbReference type="InterPro" id="IPR001810">
    <property type="entry name" value="F-box_dom"/>
</dbReference>
<evidence type="ECO:0000259" key="1">
    <source>
        <dbReference type="PROSITE" id="PS50181"/>
    </source>
</evidence>
<dbReference type="AlphaFoldDB" id="A0A5J5AQN5"/>
<dbReference type="SMART" id="SM00367">
    <property type="entry name" value="LRR_CC"/>
    <property type="match status" value="2"/>
</dbReference>
<dbReference type="Pfam" id="PF12937">
    <property type="entry name" value="F-box-like"/>
    <property type="match status" value="1"/>
</dbReference>
<dbReference type="PANTHER" id="PTHR13382:SF16">
    <property type="entry name" value="F-BOX PROTEIN SKIP28"/>
    <property type="match status" value="1"/>
</dbReference>
<sequence>MDVEMKEHEVIHNSLQNGPPHEALFLVIAYLPLFELLSMNQVCKSLRDAVNNDILPWLNLVVNTPLNSRISDDILMKITSKANGRLRTLALINCTRITDDGLQSVIEKNPHINKLYIPSCTGLTPEGVIRAAKTLAEHNHSLTSLKISGIYNINKEHLKTLCSYLDVKSRNREQQKQQRRLYLALKYFSTYAHEKNCPPIDVDVCPKCDEVRMVFECPGERQCQLSECRGCYLCIPRCEDCGKCLEFEELGEAACADILCSDCWVKLPKCSFCNQPYCNQHAHREHSLVGSSGFVCDVCHAKFVNNSYD</sequence>